<accession>A0AAD7C9S4</accession>
<evidence type="ECO:0000256" key="1">
    <source>
        <dbReference type="SAM" id="MobiDB-lite"/>
    </source>
</evidence>
<feature type="region of interest" description="Disordered" evidence="1">
    <location>
        <begin position="161"/>
        <end position="186"/>
    </location>
</feature>
<dbReference type="AlphaFoldDB" id="A0AAD7C9S4"/>
<comment type="caution">
    <text evidence="2">The sequence shown here is derived from an EMBL/GenBank/DDBJ whole genome shotgun (WGS) entry which is preliminary data.</text>
</comment>
<organism evidence="2 3">
    <name type="scientific">Mycena rosella</name>
    <name type="common">Pink bonnet</name>
    <name type="synonym">Agaricus rosellus</name>
    <dbReference type="NCBI Taxonomy" id="1033263"/>
    <lineage>
        <taxon>Eukaryota</taxon>
        <taxon>Fungi</taxon>
        <taxon>Dikarya</taxon>
        <taxon>Basidiomycota</taxon>
        <taxon>Agaricomycotina</taxon>
        <taxon>Agaricomycetes</taxon>
        <taxon>Agaricomycetidae</taxon>
        <taxon>Agaricales</taxon>
        <taxon>Marasmiineae</taxon>
        <taxon>Mycenaceae</taxon>
        <taxon>Mycena</taxon>
    </lineage>
</organism>
<dbReference type="Proteomes" id="UP001221757">
    <property type="component" value="Unassembled WGS sequence"/>
</dbReference>
<feature type="compositionally biased region" description="Basic and acidic residues" evidence="1">
    <location>
        <begin position="161"/>
        <end position="173"/>
    </location>
</feature>
<evidence type="ECO:0000313" key="3">
    <source>
        <dbReference type="Proteomes" id="UP001221757"/>
    </source>
</evidence>
<keyword evidence="3" id="KW-1185">Reference proteome</keyword>
<protein>
    <submittedName>
        <fullName evidence="2">Uncharacterized protein</fullName>
    </submittedName>
</protein>
<gene>
    <name evidence="2" type="ORF">B0H17DRAFT_1148697</name>
</gene>
<reference evidence="2" key="1">
    <citation type="submission" date="2023-03" db="EMBL/GenBank/DDBJ databases">
        <title>Massive genome expansion in bonnet fungi (Mycena s.s.) driven by repeated elements and novel gene families across ecological guilds.</title>
        <authorList>
            <consortium name="Lawrence Berkeley National Laboratory"/>
            <person name="Harder C.B."/>
            <person name="Miyauchi S."/>
            <person name="Viragh M."/>
            <person name="Kuo A."/>
            <person name="Thoen E."/>
            <person name="Andreopoulos B."/>
            <person name="Lu D."/>
            <person name="Skrede I."/>
            <person name="Drula E."/>
            <person name="Henrissat B."/>
            <person name="Morin E."/>
            <person name="Kohler A."/>
            <person name="Barry K."/>
            <person name="LaButti K."/>
            <person name="Morin E."/>
            <person name="Salamov A."/>
            <person name="Lipzen A."/>
            <person name="Mereny Z."/>
            <person name="Hegedus B."/>
            <person name="Baldrian P."/>
            <person name="Stursova M."/>
            <person name="Weitz H."/>
            <person name="Taylor A."/>
            <person name="Grigoriev I.V."/>
            <person name="Nagy L.G."/>
            <person name="Martin F."/>
            <person name="Kauserud H."/>
        </authorList>
    </citation>
    <scope>NUCLEOTIDE SEQUENCE</scope>
    <source>
        <strain evidence="2">CBHHK067</strain>
    </source>
</reference>
<name>A0AAD7C9S4_MYCRO</name>
<dbReference type="EMBL" id="JARKIE010000412">
    <property type="protein sequence ID" value="KAJ7642893.1"/>
    <property type="molecule type" value="Genomic_DNA"/>
</dbReference>
<proteinExistence type="predicted"/>
<sequence length="186" mass="21247">MKAECKTMRNLAKGARNNGLNRTIFESKRWQNVPPTTSTRVRGRFEIDSTEACVINQLVSEKGVGSENGIARYDTQDERYRMVRAVWGNRQEVRGLVGMRGSGRAGEMSSHPPTFFHHCTVRAERGSRQKVRGLMKKAYLLPQERVDEAEACENMCTHIQRQDGIDGEQRKQPIESSAQDPRIRRK</sequence>
<evidence type="ECO:0000313" key="2">
    <source>
        <dbReference type="EMBL" id="KAJ7642893.1"/>
    </source>
</evidence>